<proteinExistence type="predicted"/>
<dbReference type="AlphaFoldDB" id="A0A4R1Q6V0"/>
<evidence type="ECO:0000313" key="2">
    <source>
        <dbReference type="Proteomes" id="UP000295063"/>
    </source>
</evidence>
<gene>
    <name evidence="1" type="ORF">EV210_107233</name>
</gene>
<organism evidence="1 2">
    <name type="scientific">Anaerospora hongkongensis</name>
    <dbReference type="NCBI Taxonomy" id="244830"/>
    <lineage>
        <taxon>Bacteria</taxon>
        <taxon>Bacillati</taxon>
        <taxon>Bacillota</taxon>
        <taxon>Negativicutes</taxon>
        <taxon>Selenomonadales</taxon>
        <taxon>Sporomusaceae</taxon>
        <taxon>Anaerospora</taxon>
    </lineage>
</organism>
<keyword evidence="2" id="KW-1185">Reference proteome</keyword>
<reference evidence="1 2" key="1">
    <citation type="submission" date="2019-03" db="EMBL/GenBank/DDBJ databases">
        <title>Genomic Encyclopedia of Type Strains, Phase IV (KMG-IV): sequencing the most valuable type-strain genomes for metagenomic binning, comparative biology and taxonomic classification.</title>
        <authorList>
            <person name="Goeker M."/>
        </authorList>
    </citation>
    <scope>NUCLEOTIDE SEQUENCE [LARGE SCALE GENOMIC DNA]</scope>
    <source>
        <strain evidence="1 2">DSM 15969</strain>
    </source>
</reference>
<evidence type="ECO:0000313" key="1">
    <source>
        <dbReference type="EMBL" id="TCL36968.1"/>
    </source>
</evidence>
<accession>A0A4R1Q6V0</accession>
<dbReference type="EMBL" id="SLUI01000007">
    <property type="protein sequence ID" value="TCL36968.1"/>
    <property type="molecule type" value="Genomic_DNA"/>
</dbReference>
<name>A0A4R1Q6V0_9FIRM</name>
<sequence>MATIELLRQKIHSANQQLIEAIDLSIELRRQSPQMKSEVVKIWETFLGQFFGYIKQKSKASKDNLLAGVSWARLNLF</sequence>
<dbReference type="Proteomes" id="UP000295063">
    <property type="component" value="Unassembled WGS sequence"/>
</dbReference>
<dbReference type="RefSeq" id="WP_132080731.1">
    <property type="nucleotide sequence ID" value="NZ_DAMAKO010000006.1"/>
</dbReference>
<protein>
    <submittedName>
        <fullName evidence="1">Uncharacterized protein</fullName>
    </submittedName>
</protein>
<comment type="caution">
    <text evidence="1">The sequence shown here is derived from an EMBL/GenBank/DDBJ whole genome shotgun (WGS) entry which is preliminary data.</text>
</comment>
<dbReference type="OrthoDB" id="2905737at2"/>